<name>A0A7X6DE79_9BURK</name>
<dbReference type="SUPFAM" id="SSF48498">
    <property type="entry name" value="Tetracyclin repressor-like, C-terminal domain"/>
    <property type="match status" value="1"/>
</dbReference>
<dbReference type="AlphaFoldDB" id="A0A7X6DE79"/>
<keyword evidence="3" id="KW-1185">Reference proteome</keyword>
<reference evidence="2 3" key="1">
    <citation type="journal article" date="2020" name="Nature">
        <title>Bacterial chemolithoautotrophy via manganese oxidation.</title>
        <authorList>
            <person name="Yu H."/>
            <person name="Leadbetter J.R."/>
        </authorList>
    </citation>
    <scope>NUCLEOTIDE SEQUENCE [LARGE SCALE GENOMIC DNA]</scope>
    <source>
        <strain evidence="2 3">RBP-1</strain>
    </source>
</reference>
<evidence type="ECO:0000256" key="1">
    <source>
        <dbReference type="SAM" id="MobiDB-lite"/>
    </source>
</evidence>
<gene>
    <name evidence="2" type="ORF">RAMLITH_06530</name>
</gene>
<evidence type="ECO:0000313" key="3">
    <source>
        <dbReference type="Proteomes" id="UP000521868"/>
    </source>
</evidence>
<dbReference type="RefSeq" id="WP_168106594.1">
    <property type="nucleotide sequence ID" value="NZ_VTOX01000002.1"/>
</dbReference>
<comment type="caution">
    <text evidence="2">The sequence shown here is derived from an EMBL/GenBank/DDBJ whole genome shotgun (WGS) entry which is preliminary data.</text>
</comment>
<feature type="region of interest" description="Disordered" evidence="1">
    <location>
        <begin position="1"/>
        <end position="28"/>
    </location>
</feature>
<protein>
    <submittedName>
        <fullName evidence="2">TetR/AcrR family transcriptional regulator</fullName>
    </submittedName>
</protein>
<feature type="compositionally biased region" description="Low complexity" evidence="1">
    <location>
        <begin position="16"/>
        <end position="28"/>
    </location>
</feature>
<accession>A0A7X6DE79</accession>
<sequence>MSGTALPGSAPARDLAPAASPSGPAPRAAELKLVAPGGDVPARPASDDATRRRIVASALRLARAPGGWDAVHVHAVAREAGATMEEVHRQFPDKDSIAEGFFDMADAAMTAAARDERWPLLPLRERLFTSLMAWLDALAPHRRVVADMLGYKLHPEHVHLQVRGVARISRTVQWWREVALSPATGWRRELEEAVLTSIYLATFARWMMDASPGADGTRRQLRRALALAERGGGLLGYSR</sequence>
<evidence type="ECO:0000313" key="2">
    <source>
        <dbReference type="EMBL" id="NKE65473.1"/>
    </source>
</evidence>
<dbReference type="EMBL" id="VTOX01000002">
    <property type="protein sequence ID" value="NKE65473.1"/>
    <property type="molecule type" value="Genomic_DNA"/>
</dbReference>
<proteinExistence type="predicted"/>
<dbReference type="Proteomes" id="UP000521868">
    <property type="component" value="Unassembled WGS sequence"/>
</dbReference>
<organism evidence="2 3">
    <name type="scientific">Ramlibacter lithotrophicus</name>
    <dbReference type="NCBI Taxonomy" id="2606681"/>
    <lineage>
        <taxon>Bacteria</taxon>
        <taxon>Pseudomonadati</taxon>
        <taxon>Pseudomonadota</taxon>
        <taxon>Betaproteobacteria</taxon>
        <taxon>Burkholderiales</taxon>
        <taxon>Comamonadaceae</taxon>
        <taxon>Ramlibacter</taxon>
    </lineage>
</organism>
<dbReference type="InterPro" id="IPR009057">
    <property type="entry name" value="Homeodomain-like_sf"/>
</dbReference>
<dbReference type="InterPro" id="IPR036271">
    <property type="entry name" value="Tet_transcr_reg_TetR-rel_C_sf"/>
</dbReference>
<dbReference type="SUPFAM" id="SSF46689">
    <property type="entry name" value="Homeodomain-like"/>
    <property type="match status" value="1"/>
</dbReference>
<dbReference type="Gene3D" id="1.10.357.10">
    <property type="entry name" value="Tetracycline Repressor, domain 2"/>
    <property type="match status" value="1"/>
</dbReference>